<dbReference type="EMBL" id="FMAH01000001">
    <property type="protein sequence ID" value="SCB08654.1"/>
    <property type="molecule type" value="Genomic_DNA"/>
</dbReference>
<dbReference type="PROSITE" id="PS50931">
    <property type="entry name" value="HTH_LYSR"/>
    <property type="match status" value="1"/>
</dbReference>
<dbReference type="Pfam" id="PF03466">
    <property type="entry name" value="LysR_substrate"/>
    <property type="match status" value="1"/>
</dbReference>
<evidence type="ECO:0000256" key="4">
    <source>
        <dbReference type="ARBA" id="ARBA00023163"/>
    </source>
</evidence>
<evidence type="ECO:0000256" key="5">
    <source>
        <dbReference type="ARBA" id="ARBA00054626"/>
    </source>
</evidence>
<evidence type="ECO:0000259" key="8">
    <source>
        <dbReference type="PROSITE" id="PS50931"/>
    </source>
</evidence>
<dbReference type="STRING" id="411945.GA0061102_1001242"/>
<protein>
    <recommendedName>
        <fullName evidence="6">HTH-type transcriptional regulator TtuA</fullName>
    </recommendedName>
    <alternativeName>
        <fullName evidence="7">Tartrate utilization transcriptional regulator</fullName>
    </alternativeName>
</protein>
<dbReference type="SUPFAM" id="SSF46785">
    <property type="entry name" value="Winged helix' DNA-binding domain"/>
    <property type="match status" value="1"/>
</dbReference>
<dbReference type="InterPro" id="IPR000847">
    <property type="entry name" value="LysR_HTH_N"/>
</dbReference>
<dbReference type="Gene3D" id="1.10.10.10">
    <property type="entry name" value="Winged helix-like DNA-binding domain superfamily/Winged helix DNA-binding domain"/>
    <property type="match status" value="1"/>
</dbReference>
<keyword evidence="3" id="KW-0238">DNA-binding</keyword>
<evidence type="ECO:0000256" key="2">
    <source>
        <dbReference type="ARBA" id="ARBA00023015"/>
    </source>
</evidence>
<evidence type="ECO:0000256" key="7">
    <source>
        <dbReference type="ARBA" id="ARBA00083243"/>
    </source>
</evidence>
<dbReference type="GO" id="GO:0003700">
    <property type="term" value="F:DNA-binding transcription factor activity"/>
    <property type="evidence" value="ECO:0007669"/>
    <property type="project" value="InterPro"/>
</dbReference>
<dbReference type="SUPFAM" id="SSF53850">
    <property type="entry name" value="Periplasmic binding protein-like II"/>
    <property type="match status" value="1"/>
</dbReference>
<dbReference type="InterPro" id="IPR058163">
    <property type="entry name" value="LysR-type_TF_proteobact-type"/>
</dbReference>
<proteinExistence type="inferred from homology"/>
<keyword evidence="4" id="KW-0804">Transcription</keyword>
<dbReference type="GO" id="GO:0006351">
    <property type="term" value="P:DNA-templated transcription"/>
    <property type="evidence" value="ECO:0007669"/>
    <property type="project" value="TreeGrafter"/>
</dbReference>
<dbReference type="InterPro" id="IPR036390">
    <property type="entry name" value="WH_DNA-bd_sf"/>
</dbReference>
<sequence>MAERLVDLGWLRIFVEVGRSGSLSAAASALGLTQPAVSYQIRRIEEQMGVSLFRRQHRGVKLSPEGQRLLEIVEKAVGGVDTLVRSFRAEAERPSVRLRTDYAFSALWLIPRMHVFRLLHPELDIQIVATQRLDRGAPENGDIAVFFGSRNEFGSGATLLLPEKVVPICTKGFAERHGPFTDPSQLARATLVHLDSETPSPWFDWESYLAAFGIARDSYADRGDLRFNTYSLVVQAALGEQGVAIGWMGLVDSLLAAGTLVTAGPMLEAPERGYWLLPPAAPSPQAERLAQWLLAEAAAVLPQSLTSP</sequence>
<gene>
    <name evidence="9" type="ORF">GA0061102_1001242</name>
</gene>
<dbReference type="InterPro" id="IPR017786">
    <property type="entry name" value="TF_choline_sulphate-util"/>
</dbReference>
<dbReference type="PRINTS" id="PR00039">
    <property type="entry name" value="HTHLYSR"/>
</dbReference>
<dbReference type="GO" id="GO:0043565">
    <property type="term" value="F:sequence-specific DNA binding"/>
    <property type="evidence" value="ECO:0007669"/>
    <property type="project" value="TreeGrafter"/>
</dbReference>
<dbReference type="OrthoDB" id="9794694at2"/>
<evidence type="ECO:0000313" key="10">
    <source>
        <dbReference type="Proteomes" id="UP000199435"/>
    </source>
</evidence>
<accession>A0A1C3TZL9</accession>
<organism evidence="9 10">
    <name type="scientific">Rhizobium miluonense</name>
    <dbReference type="NCBI Taxonomy" id="411945"/>
    <lineage>
        <taxon>Bacteria</taxon>
        <taxon>Pseudomonadati</taxon>
        <taxon>Pseudomonadota</taxon>
        <taxon>Alphaproteobacteria</taxon>
        <taxon>Hyphomicrobiales</taxon>
        <taxon>Rhizobiaceae</taxon>
        <taxon>Rhizobium/Agrobacterium group</taxon>
        <taxon>Rhizobium</taxon>
    </lineage>
</organism>
<dbReference type="Proteomes" id="UP000199435">
    <property type="component" value="Unassembled WGS sequence"/>
</dbReference>
<dbReference type="PANTHER" id="PTHR30537:SF74">
    <property type="entry name" value="HTH-TYPE TRANSCRIPTIONAL REGULATOR TRPI"/>
    <property type="match status" value="1"/>
</dbReference>
<keyword evidence="10" id="KW-1185">Reference proteome</keyword>
<dbReference type="FunFam" id="1.10.10.10:FF:000001">
    <property type="entry name" value="LysR family transcriptional regulator"/>
    <property type="match status" value="1"/>
</dbReference>
<dbReference type="PANTHER" id="PTHR30537">
    <property type="entry name" value="HTH-TYPE TRANSCRIPTIONAL REGULATOR"/>
    <property type="match status" value="1"/>
</dbReference>
<reference evidence="10" key="1">
    <citation type="submission" date="2016-08" db="EMBL/GenBank/DDBJ databases">
        <authorList>
            <person name="Varghese N."/>
            <person name="Submissions Spin"/>
        </authorList>
    </citation>
    <scope>NUCLEOTIDE SEQUENCE [LARGE SCALE GENOMIC DNA]</scope>
    <source>
        <strain evidence="10">HAMBI 2971</strain>
    </source>
</reference>
<comment type="function">
    <text evidence="5">Transcriptional regulator of the ttuABCDE tartrate utilization operon.</text>
</comment>
<evidence type="ECO:0000256" key="6">
    <source>
        <dbReference type="ARBA" id="ARBA00067332"/>
    </source>
</evidence>
<evidence type="ECO:0000256" key="3">
    <source>
        <dbReference type="ARBA" id="ARBA00023125"/>
    </source>
</evidence>
<comment type="similarity">
    <text evidence="1">Belongs to the LysR transcriptional regulatory family.</text>
</comment>
<keyword evidence="2" id="KW-0805">Transcription regulation</keyword>
<evidence type="ECO:0000256" key="1">
    <source>
        <dbReference type="ARBA" id="ARBA00009437"/>
    </source>
</evidence>
<dbReference type="Pfam" id="PF00126">
    <property type="entry name" value="HTH_1"/>
    <property type="match status" value="1"/>
</dbReference>
<dbReference type="RefSeq" id="WP_092843252.1">
    <property type="nucleotide sequence ID" value="NZ_FMAH01000001.1"/>
</dbReference>
<feature type="domain" description="HTH lysR-type" evidence="8">
    <location>
        <begin position="6"/>
        <end position="63"/>
    </location>
</feature>
<name>A0A1C3TZL9_9HYPH</name>
<dbReference type="AlphaFoldDB" id="A0A1C3TZL9"/>
<dbReference type="Gene3D" id="3.40.190.10">
    <property type="entry name" value="Periplasmic binding protein-like II"/>
    <property type="match status" value="2"/>
</dbReference>
<dbReference type="InterPro" id="IPR005119">
    <property type="entry name" value="LysR_subst-bd"/>
</dbReference>
<dbReference type="InterPro" id="IPR036388">
    <property type="entry name" value="WH-like_DNA-bd_sf"/>
</dbReference>
<dbReference type="NCBIfam" id="TIGR03418">
    <property type="entry name" value="chol_sulf_TF"/>
    <property type="match status" value="1"/>
</dbReference>
<evidence type="ECO:0000313" key="9">
    <source>
        <dbReference type="EMBL" id="SCB08654.1"/>
    </source>
</evidence>